<sequence length="158" mass="17568">MLTMPPAVWGPIFWATIHIIALAYPDSPNYAQKRAAKEFFLSLAELIPCPICRTHYVEHCKKNPIEPFLDSRANLSDWTLKLHNQVNLSLGKPTLTREQFLKAYSNMCDRALPIPPSPFAHKLAETADERAYIRGLISGSVGTLGLAGIGLAIYKSYA</sequence>
<keyword evidence="7" id="KW-0472">Membrane</keyword>
<dbReference type="Gene3D" id="1.20.120.310">
    <property type="entry name" value="ERV/ALR sulfhydryl oxidase domain"/>
    <property type="match status" value="1"/>
</dbReference>
<evidence type="ECO:0000313" key="9">
    <source>
        <dbReference type="EMBL" id="QHS91457.1"/>
    </source>
</evidence>
<keyword evidence="7" id="KW-1133">Transmembrane helix</keyword>
<organism evidence="9">
    <name type="scientific">viral metagenome</name>
    <dbReference type="NCBI Taxonomy" id="1070528"/>
    <lineage>
        <taxon>unclassified sequences</taxon>
        <taxon>metagenomes</taxon>
        <taxon>organismal metagenomes</taxon>
    </lineage>
</organism>
<dbReference type="EC" id="1.8.3.2" evidence="2"/>
<feature type="transmembrane region" description="Helical" evidence="7">
    <location>
        <begin position="131"/>
        <end position="154"/>
    </location>
</feature>
<dbReference type="InterPro" id="IPR017905">
    <property type="entry name" value="ERV/ALR_sulphydryl_oxidase"/>
</dbReference>
<evidence type="ECO:0000256" key="7">
    <source>
        <dbReference type="SAM" id="Phobius"/>
    </source>
</evidence>
<feature type="domain" description="ERV/ALR sulfhydryl oxidase" evidence="8">
    <location>
        <begin position="2"/>
        <end position="104"/>
    </location>
</feature>
<proteinExistence type="predicted"/>
<evidence type="ECO:0000256" key="2">
    <source>
        <dbReference type="ARBA" id="ARBA00012512"/>
    </source>
</evidence>
<dbReference type="PANTHER" id="PTHR12645">
    <property type="entry name" value="ALR/ERV"/>
    <property type="match status" value="1"/>
</dbReference>
<evidence type="ECO:0000256" key="6">
    <source>
        <dbReference type="ARBA" id="ARBA00023157"/>
    </source>
</evidence>
<comment type="cofactor">
    <cofactor evidence="1">
        <name>FAD</name>
        <dbReference type="ChEBI" id="CHEBI:57692"/>
    </cofactor>
</comment>
<dbReference type="InterPro" id="IPR036774">
    <property type="entry name" value="ERV/ALR_sulphydryl_oxid_sf"/>
</dbReference>
<dbReference type="GO" id="GO:0016971">
    <property type="term" value="F:flavin-dependent sulfhydryl oxidase activity"/>
    <property type="evidence" value="ECO:0007669"/>
    <property type="project" value="InterPro"/>
</dbReference>
<evidence type="ECO:0000256" key="1">
    <source>
        <dbReference type="ARBA" id="ARBA00001974"/>
    </source>
</evidence>
<dbReference type="PANTHER" id="PTHR12645:SF0">
    <property type="entry name" value="FAD-LINKED SULFHYDRYL OXIDASE ALR"/>
    <property type="match status" value="1"/>
</dbReference>
<protein>
    <recommendedName>
        <fullName evidence="2">thiol oxidase</fullName>
        <ecNumber evidence="2">1.8.3.2</ecNumber>
    </recommendedName>
</protein>
<keyword evidence="3" id="KW-0285">Flavoprotein</keyword>
<accession>A0A6C0BGK0</accession>
<dbReference type="AlphaFoldDB" id="A0A6C0BGK0"/>
<dbReference type="EMBL" id="MN739162">
    <property type="protein sequence ID" value="QHS91457.1"/>
    <property type="molecule type" value="Genomic_DNA"/>
</dbReference>
<keyword evidence="6" id="KW-1015">Disulfide bond</keyword>
<keyword evidence="7" id="KW-0812">Transmembrane</keyword>
<feature type="transmembrane region" description="Helical" evidence="7">
    <location>
        <begin position="6"/>
        <end position="24"/>
    </location>
</feature>
<name>A0A6C0BGK0_9ZZZZ</name>
<reference evidence="9" key="1">
    <citation type="journal article" date="2020" name="Nature">
        <title>Giant virus diversity and host interactions through global metagenomics.</title>
        <authorList>
            <person name="Schulz F."/>
            <person name="Roux S."/>
            <person name="Paez-Espino D."/>
            <person name="Jungbluth S."/>
            <person name="Walsh D.A."/>
            <person name="Denef V.J."/>
            <person name="McMahon K.D."/>
            <person name="Konstantinidis K.T."/>
            <person name="Eloe-Fadrosh E.A."/>
            <person name="Kyrpides N.C."/>
            <person name="Woyke T."/>
        </authorList>
    </citation>
    <scope>NUCLEOTIDE SEQUENCE</scope>
    <source>
        <strain evidence="9">GVMAG-M-3300013006-15</strain>
    </source>
</reference>
<evidence type="ECO:0000256" key="4">
    <source>
        <dbReference type="ARBA" id="ARBA00022827"/>
    </source>
</evidence>
<keyword evidence="5" id="KW-0560">Oxidoreductase</keyword>
<keyword evidence="4" id="KW-0274">FAD</keyword>
<evidence type="ECO:0000256" key="5">
    <source>
        <dbReference type="ARBA" id="ARBA00023002"/>
    </source>
</evidence>
<evidence type="ECO:0000259" key="8">
    <source>
        <dbReference type="PROSITE" id="PS51324"/>
    </source>
</evidence>
<dbReference type="PROSITE" id="PS51324">
    <property type="entry name" value="ERV_ALR"/>
    <property type="match status" value="1"/>
</dbReference>
<evidence type="ECO:0000256" key="3">
    <source>
        <dbReference type="ARBA" id="ARBA00022630"/>
    </source>
</evidence>
<dbReference type="GO" id="GO:0050660">
    <property type="term" value="F:flavin adenine dinucleotide binding"/>
    <property type="evidence" value="ECO:0007669"/>
    <property type="project" value="TreeGrafter"/>
</dbReference>
<dbReference type="GO" id="GO:0005739">
    <property type="term" value="C:mitochondrion"/>
    <property type="evidence" value="ECO:0007669"/>
    <property type="project" value="TreeGrafter"/>
</dbReference>
<dbReference type="Pfam" id="PF04777">
    <property type="entry name" value="Evr1_Alr"/>
    <property type="match status" value="1"/>
</dbReference>
<dbReference type="InterPro" id="IPR039799">
    <property type="entry name" value="ALR/ERV"/>
</dbReference>
<dbReference type="SUPFAM" id="SSF69000">
    <property type="entry name" value="FAD-dependent thiol oxidase"/>
    <property type="match status" value="1"/>
</dbReference>